<proteinExistence type="predicted"/>
<protein>
    <recommendedName>
        <fullName evidence="1">YkoP-like domain-containing protein</fullName>
    </recommendedName>
</protein>
<gene>
    <name evidence="2" type="ORF">ENP13_06780</name>
</gene>
<comment type="caution">
    <text evidence="2">The sequence shown here is derived from an EMBL/GenBank/DDBJ whole genome shotgun (WGS) entry which is preliminary data.</text>
</comment>
<dbReference type="Pfam" id="PF22790">
    <property type="entry name" value="YkoP"/>
    <property type="match status" value="1"/>
</dbReference>
<sequence>MSRLPWALLRLGRAGSGRAVGVLSVWLGWERLTHWWWHTRPLGPGGIFRYRLLVYTGPPVTLRDGCTVRPGDRIIDLHFDNRRLLRAAVEASDNPWSLLRAAREDLQTLGSVVDAGGELGEVRALRGVTLFARAGRRLGFEARPLPVTGFARLQRYFFVGLLAVYHPRGWQAAERFRERGWPGEAWMSRERLLDLYAARRETTARARSESDP</sequence>
<reference evidence="2" key="1">
    <citation type="journal article" date="2020" name="mSystems">
        <title>Genome- and Community-Level Interaction Insights into Carbon Utilization and Element Cycling Functions of Hydrothermarchaeota in Hydrothermal Sediment.</title>
        <authorList>
            <person name="Zhou Z."/>
            <person name="Liu Y."/>
            <person name="Xu W."/>
            <person name="Pan J."/>
            <person name="Luo Z.H."/>
            <person name="Li M."/>
        </authorList>
    </citation>
    <scope>NUCLEOTIDE SEQUENCE [LARGE SCALE GENOMIC DNA]</scope>
    <source>
        <strain evidence="2">SpSt-192</strain>
    </source>
</reference>
<evidence type="ECO:0000313" key="2">
    <source>
        <dbReference type="EMBL" id="HEX70933.1"/>
    </source>
</evidence>
<dbReference type="AlphaFoldDB" id="A0A7C3AB40"/>
<dbReference type="InterPro" id="IPR054467">
    <property type="entry name" value="YkoP-like_dom"/>
</dbReference>
<name>A0A7C3AB40_9BACT</name>
<dbReference type="EMBL" id="DSID01000510">
    <property type="protein sequence ID" value="HEX70933.1"/>
    <property type="molecule type" value="Genomic_DNA"/>
</dbReference>
<organism evidence="2">
    <name type="scientific">Thermorudis sp</name>
    <dbReference type="NCBI Taxonomy" id="1969470"/>
    <lineage>
        <taxon>Bacteria</taxon>
        <taxon>Pseudomonadati</taxon>
        <taxon>Thermomicrobiota</taxon>
        <taxon>Thermomicrobia</taxon>
        <taxon>Thermomicrobia incertae sedis</taxon>
        <taxon>Thermorudis</taxon>
    </lineage>
</organism>
<feature type="domain" description="YkoP-like" evidence="1">
    <location>
        <begin position="22"/>
        <end position="196"/>
    </location>
</feature>
<evidence type="ECO:0000259" key="1">
    <source>
        <dbReference type="Pfam" id="PF22790"/>
    </source>
</evidence>
<accession>A0A7C3AB40</accession>